<dbReference type="STRING" id="298654.FraEuI1c_6287"/>
<dbReference type="CDD" id="cd00093">
    <property type="entry name" value="HTH_XRE"/>
    <property type="match status" value="1"/>
</dbReference>
<evidence type="ECO:0000313" key="4">
    <source>
        <dbReference type="Proteomes" id="UP000002484"/>
    </source>
</evidence>
<dbReference type="SMART" id="SM00530">
    <property type="entry name" value="HTH_XRE"/>
    <property type="match status" value="1"/>
</dbReference>
<protein>
    <submittedName>
        <fullName evidence="3">Helix-turn-helix domain protein</fullName>
    </submittedName>
</protein>
<dbReference type="eggNOG" id="COG3620">
    <property type="taxonomic scope" value="Bacteria"/>
</dbReference>
<dbReference type="EMBL" id="CP002299">
    <property type="protein sequence ID" value="ADP84271.1"/>
    <property type="molecule type" value="Genomic_DNA"/>
</dbReference>
<evidence type="ECO:0000256" key="1">
    <source>
        <dbReference type="SAM" id="MobiDB-lite"/>
    </source>
</evidence>
<dbReference type="SUPFAM" id="SSF47413">
    <property type="entry name" value="lambda repressor-like DNA-binding domains"/>
    <property type="match status" value="1"/>
</dbReference>
<dbReference type="InParanoid" id="E3J4K7"/>
<dbReference type="InterPro" id="IPR001387">
    <property type="entry name" value="Cro/C1-type_HTH"/>
</dbReference>
<organism evidence="3 4">
    <name type="scientific">Pseudofrankia inefficax (strain DSM 45817 / CECT 9037 / DDB 130130 / EuI1c)</name>
    <name type="common">Frankia inefficax</name>
    <dbReference type="NCBI Taxonomy" id="298654"/>
    <lineage>
        <taxon>Bacteria</taxon>
        <taxon>Bacillati</taxon>
        <taxon>Actinomycetota</taxon>
        <taxon>Actinomycetes</taxon>
        <taxon>Frankiales</taxon>
        <taxon>Frankiaceae</taxon>
        <taxon>Pseudofrankia</taxon>
    </lineage>
</organism>
<feature type="domain" description="HTH cro/C1-type" evidence="2">
    <location>
        <begin position="27"/>
        <end position="57"/>
    </location>
</feature>
<proteinExistence type="predicted"/>
<evidence type="ECO:0000313" key="3">
    <source>
        <dbReference type="EMBL" id="ADP84271.1"/>
    </source>
</evidence>
<dbReference type="OrthoDB" id="3206043at2"/>
<dbReference type="Proteomes" id="UP000002484">
    <property type="component" value="Chromosome"/>
</dbReference>
<dbReference type="KEGG" id="fri:FraEuI1c_6287"/>
<dbReference type="Gene3D" id="1.10.260.40">
    <property type="entry name" value="lambda repressor-like DNA-binding domains"/>
    <property type="match status" value="1"/>
</dbReference>
<name>E3J4K7_PSEI1</name>
<accession>E3J4K7</accession>
<dbReference type="PROSITE" id="PS50943">
    <property type="entry name" value="HTH_CROC1"/>
    <property type="match status" value="1"/>
</dbReference>
<dbReference type="Pfam" id="PF13560">
    <property type="entry name" value="HTH_31"/>
    <property type="match status" value="1"/>
</dbReference>
<dbReference type="HOGENOM" id="CLU_838758_0_0_11"/>
<gene>
    <name evidence="3" type="ordered locus">FraEuI1c_6287</name>
</gene>
<sequence length="393" mass="42253">MLNAGRRQGSRGPEGTAAVEGSFHQEVRRRRCARGLSRDELAERTGYSRHYVSQLEQPSKGIPPRPVVVAVDAVLCADGALVALRDEAASTRVELAGRPRDPEHESRSRVHDLLGNRRCDAELDYLDRTVGELIAIAGSLGPRDIRDRVLDQQEIVDSLLRAPMLPHQQLRLFLIAGHLAGLLAIALLDLGELSGACTCCLEAAVFTELTGHAGLRAWTLAVNRLVAEAARHAEALAAEPNDAQNDELTITTEVDELAVRDLDDPYPVYNRPGAVVRADEATVSHADFGYVDGSTAETDPVGYGAPAPLRDPIAWRVDELAAGRFGYDPPEFGAEPAGPPWRGVGDVLTAPGGRASTPLLVALAKGRIARFATTNARRERPLAGLSRAFHPPV</sequence>
<feature type="region of interest" description="Disordered" evidence="1">
    <location>
        <begin position="1"/>
        <end position="24"/>
    </location>
</feature>
<keyword evidence="4" id="KW-1185">Reference proteome</keyword>
<dbReference type="AlphaFoldDB" id="E3J4K7"/>
<evidence type="ECO:0000259" key="2">
    <source>
        <dbReference type="PROSITE" id="PS50943"/>
    </source>
</evidence>
<dbReference type="GO" id="GO:0003677">
    <property type="term" value="F:DNA binding"/>
    <property type="evidence" value="ECO:0007669"/>
    <property type="project" value="InterPro"/>
</dbReference>
<dbReference type="InterPro" id="IPR010982">
    <property type="entry name" value="Lambda_DNA-bd_dom_sf"/>
</dbReference>
<reference evidence="3 4" key="1">
    <citation type="submission" date="2010-10" db="EMBL/GenBank/DDBJ databases">
        <title>Complete sequence of Frankia sp. EuI1c.</title>
        <authorList>
            <consortium name="US DOE Joint Genome Institute"/>
            <person name="Lucas S."/>
            <person name="Copeland A."/>
            <person name="Lapidus A."/>
            <person name="Cheng J.-F."/>
            <person name="Bruce D."/>
            <person name="Goodwin L."/>
            <person name="Pitluck S."/>
            <person name="Chertkov O."/>
            <person name="Detter J.C."/>
            <person name="Han C."/>
            <person name="Tapia R."/>
            <person name="Land M."/>
            <person name="Hauser L."/>
            <person name="Jeffries C."/>
            <person name="Kyrpides N."/>
            <person name="Ivanova N."/>
            <person name="Mikhailova N."/>
            <person name="Beauchemin N."/>
            <person name="Sen A."/>
            <person name="Sur S.A."/>
            <person name="Gtari M."/>
            <person name="Wall L."/>
            <person name="Tisa L."/>
            <person name="Woyke T."/>
        </authorList>
    </citation>
    <scope>NUCLEOTIDE SEQUENCE [LARGE SCALE GENOMIC DNA]</scope>
    <source>
        <strain evidence="4">DSM 45817 / CECT 9037 / EuI1c</strain>
    </source>
</reference>
<dbReference type="RefSeq" id="WP_013427384.1">
    <property type="nucleotide sequence ID" value="NC_014666.1"/>
</dbReference>